<dbReference type="RefSeq" id="WP_257918765.1">
    <property type="nucleotide sequence ID" value="NZ_JAMXQV010000002.1"/>
</dbReference>
<name>A0A9X2N512_9PSEU</name>
<dbReference type="AlphaFoldDB" id="A0A9X2N512"/>
<dbReference type="Proteomes" id="UP001144096">
    <property type="component" value="Unassembled WGS sequence"/>
</dbReference>
<keyword evidence="1" id="KW-0732">Signal</keyword>
<evidence type="ECO:0000256" key="1">
    <source>
        <dbReference type="SAM" id="SignalP"/>
    </source>
</evidence>
<evidence type="ECO:0000313" key="3">
    <source>
        <dbReference type="Proteomes" id="UP001144096"/>
    </source>
</evidence>
<accession>A0A9X2N512</accession>
<sequence length="222" mass="23187">MKRLFTVPALLLASLAGALTVSAAPAQAATTDVGIIPASRSCPVGTEAVVIRMDDEDSGNANSRGGFIGAVSSTSNTEMFFCRVNGTAFRGVTQSGSFRPYAVLKLGANCPNGSQEFSRRFDNEDDSNNNSFSGNIFPNVSDSNTLLRFCLFAPGVATTTAFPNVGFSYLVFSGVDSSGFFHTDDEDDSNNNSYSAPAGVSSIAQSIVSAGSNTTLNVRIAR</sequence>
<feature type="chain" id="PRO_5040757834" description="Secreted protein" evidence="1">
    <location>
        <begin position="29"/>
        <end position="222"/>
    </location>
</feature>
<organism evidence="2 3">
    <name type="scientific">Amycolatopsis iheyensis</name>
    <dbReference type="NCBI Taxonomy" id="2945988"/>
    <lineage>
        <taxon>Bacteria</taxon>
        <taxon>Bacillati</taxon>
        <taxon>Actinomycetota</taxon>
        <taxon>Actinomycetes</taxon>
        <taxon>Pseudonocardiales</taxon>
        <taxon>Pseudonocardiaceae</taxon>
        <taxon>Amycolatopsis</taxon>
    </lineage>
</organism>
<evidence type="ECO:0008006" key="4">
    <source>
        <dbReference type="Google" id="ProtNLM"/>
    </source>
</evidence>
<dbReference type="EMBL" id="JAMXQV010000002">
    <property type="protein sequence ID" value="MCR6482129.1"/>
    <property type="molecule type" value="Genomic_DNA"/>
</dbReference>
<protein>
    <recommendedName>
        <fullName evidence="4">Secreted protein</fullName>
    </recommendedName>
</protein>
<reference evidence="2" key="1">
    <citation type="submission" date="2022-06" db="EMBL/GenBank/DDBJ databases">
        <title>Amycolatopsis iheyaensis sp. nov., a new species of the genus Amycolatopsis isolated from soil in Iheya island, Japan.</title>
        <authorList>
            <person name="Ngamcharungchit C."/>
            <person name="Kanto H."/>
            <person name="Take A."/>
            <person name="Intra B."/>
            <person name="Matsumoto A."/>
            <person name="Panbangred W."/>
            <person name="Inahashi Y."/>
        </authorList>
    </citation>
    <scope>NUCLEOTIDE SEQUENCE</scope>
    <source>
        <strain evidence="2">OK19-0408</strain>
    </source>
</reference>
<feature type="signal peptide" evidence="1">
    <location>
        <begin position="1"/>
        <end position="28"/>
    </location>
</feature>
<evidence type="ECO:0000313" key="2">
    <source>
        <dbReference type="EMBL" id="MCR6482129.1"/>
    </source>
</evidence>
<keyword evidence="3" id="KW-1185">Reference proteome</keyword>
<proteinExistence type="predicted"/>
<gene>
    <name evidence="2" type="ORF">M8542_04850</name>
</gene>
<comment type="caution">
    <text evidence="2">The sequence shown here is derived from an EMBL/GenBank/DDBJ whole genome shotgun (WGS) entry which is preliminary data.</text>
</comment>